<dbReference type="AlphaFoldDB" id="A0A6P7GYH1"/>
<evidence type="ECO:0000313" key="7">
    <source>
        <dbReference type="RefSeq" id="XP_028154791.1"/>
    </source>
</evidence>
<dbReference type="RefSeq" id="XP_028154791.1">
    <property type="nucleotide sequence ID" value="XM_028298990.1"/>
</dbReference>
<dbReference type="SFLD" id="SFLDG00363">
    <property type="entry name" value="AMPS_(cytGST):_Alpha-__Mu-__Pi"/>
    <property type="match status" value="1"/>
</dbReference>
<keyword evidence="2" id="KW-0808">Transferase</keyword>
<dbReference type="Pfam" id="PF02798">
    <property type="entry name" value="GST_N"/>
    <property type="match status" value="1"/>
</dbReference>
<dbReference type="InterPro" id="IPR036249">
    <property type="entry name" value="Thioredoxin-like_sf"/>
</dbReference>
<dbReference type="InterPro" id="IPR010987">
    <property type="entry name" value="Glutathione-S-Trfase_C-like"/>
</dbReference>
<dbReference type="SUPFAM" id="SSF47616">
    <property type="entry name" value="GST C-terminal domain-like"/>
    <property type="match status" value="1"/>
</dbReference>
<dbReference type="InterPro" id="IPR050213">
    <property type="entry name" value="GST_superfamily"/>
</dbReference>
<dbReference type="Pfam" id="PF14497">
    <property type="entry name" value="GST_C_3"/>
    <property type="match status" value="1"/>
</dbReference>
<feature type="domain" description="GST N-terminal" evidence="5">
    <location>
        <begin position="5"/>
        <end position="82"/>
    </location>
</feature>
<sequence length="212" mass="24097">MAHTYKLTYFDIQFIGRGEQIRLLLSYGGIPFEDIRIKHADWPKIKPTTPLGQLPVLEIDGKAIPQSTAICRYLASLVKLDGKDVKENIALDVAIETILDVQNLTYDCMFMSDAVAKEEKLKKLKQVISVNFGKLEEYAKKHNGYIAFERLSWADTLFVCVYQLLVNVVGKETVDAYPSLLKVKKNVIAAKGINNWIRNRPTYPGYDLKQDL</sequence>
<dbReference type="PANTHER" id="PTHR11571:SF224">
    <property type="entry name" value="HEMATOPOIETIC PROSTAGLANDIN D SYNTHASE"/>
    <property type="match status" value="1"/>
</dbReference>
<dbReference type="PANTHER" id="PTHR11571">
    <property type="entry name" value="GLUTATHIONE S-TRANSFERASE"/>
    <property type="match status" value="1"/>
</dbReference>
<dbReference type="SUPFAM" id="SSF52833">
    <property type="entry name" value="Thioredoxin-like"/>
    <property type="match status" value="1"/>
</dbReference>
<dbReference type="FunFam" id="3.40.30.10:FF:000035">
    <property type="entry name" value="hematopoietic prostaglandin D synthase"/>
    <property type="match status" value="1"/>
</dbReference>
<gene>
    <name evidence="7" type="primary">LOC114348417</name>
</gene>
<dbReference type="InParanoid" id="A0A6P7GYH1"/>
<dbReference type="EC" id="2.5.1.18" evidence="1"/>
<name>A0A6P7GYH1_DIAVI</name>
<dbReference type="Gene3D" id="3.40.30.10">
    <property type="entry name" value="Glutaredoxin"/>
    <property type="match status" value="1"/>
</dbReference>
<evidence type="ECO:0000259" key="6">
    <source>
        <dbReference type="PROSITE" id="PS50405"/>
    </source>
</evidence>
<dbReference type="SFLD" id="SFLDS00019">
    <property type="entry name" value="Glutathione_Transferase_(cytos"/>
    <property type="match status" value="1"/>
</dbReference>
<reference evidence="7" key="1">
    <citation type="submission" date="2025-08" db="UniProtKB">
        <authorList>
            <consortium name="RefSeq"/>
        </authorList>
    </citation>
    <scope>IDENTIFICATION</scope>
</reference>
<dbReference type="InterPro" id="IPR004045">
    <property type="entry name" value="Glutathione_S-Trfase_N"/>
</dbReference>
<dbReference type="Gene3D" id="1.20.1050.10">
    <property type="match status" value="1"/>
</dbReference>
<dbReference type="InterPro" id="IPR040079">
    <property type="entry name" value="Glutathione_S-Trfase"/>
</dbReference>
<evidence type="ECO:0000256" key="1">
    <source>
        <dbReference type="ARBA" id="ARBA00012452"/>
    </source>
</evidence>
<evidence type="ECO:0000256" key="2">
    <source>
        <dbReference type="ARBA" id="ARBA00022679"/>
    </source>
</evidence>
<dbReference type="PROSITE" id="PS50404">
    <property type="entry name" value="GST_NTER"/>
    <property type="match status" value="1"/>
</dbReference>
<dbReference type="GO" id="GO:0004602">
    <property type="term" value="F:glutathione peroxidase activity"/>
    <property type="evidence" value="ECO:0007669"/>
    <property type="project" value="UniProtKB-ARBA"/>
</dbReference>
<protein>
    <recommendedName>
        <fullName evidence="1">glutathione transferase</fullName>
        <ecNumber evidence="1">2.5.1.18</ecNumber>
    </recommendedName>
</protein>
<proteinExistence type="inferred from homology"/>
<comment type="similarity">
    <text evidence="3">Belongs to the GST superfamily. Sigma family.</text>
</comment>
<comment type="catalytic activity">
    <reaction evidence="4">
        <text>RX + glutathione = an S-substituted glutathione + a halide anion + H(+)</text>
        <dbReference type="Rhea" id="RHEA:16437"/>
        <dbReference type="ChEBI" id="CHEBI:15378"/>
        <dbReference type="ChEBI" id="CHEBI:16042"/>
        <dbReference type="ChEBI" id="CHEBI:17792"/>
        <dbReference type="ChEBI" id="CHEBI:57925"/>
        <dbReference type="ChEBI" id="CHEBI:90779"/>
        <dbReference type="EC" id="2.5.1.18"/>
    </reaction>
</comment>
<evidence type="ECO:0000259" key="5">
    <source>
        <dbReference type="PROSITE" id="PS50404"/>
    </source>
</evidence>
<dbReference type="InterPro" id="IPR004046">
    <property type="entry name" value="GST_C"/>
</dbReference>
<accession>A0A6P7GYH1</accession>
<organism evidence="7">
    <name type="scientific">Diabrotica virgifera virgifera</name>
    <name type="common">western corn rootworm</name>
    <dbReference type="NCBI Taxonomy" id="50390"/>
    <lineage>
        <taxon>Eukaryota</taxon>
        <taxon>Metazoa</taxon>
        <taxon>Ecdysozoa</taxon>
        <taxon>Arthropoda</taxon>
        <taxon>Hexapoda</taxon>
        <taxon>Insecta</taxon>
        <taxon>Pterygota</taxon>
        <taxon>Neoptera</taxon>
        <taxon>Endopterygota</taxon>
        <taxon>Coleoptera</taxon>
        <taxon>Polyphaga</taxon>
        <taxon>Cucujiformia</taxon>
        <taxon>Chrysomeloidea</taxon>
        <taxon>Chrysomelidae</taxon>
        <taxon>Galerucinae</taxon>
        <taxon>Diabroticina</taxon>
        <taxon>Diabroticites</taxon>
        <taxon>Diabrotica</taxon>
    </lineage>
</organism>
<feature type="domain" description="GST C-terminal" evidence="6">
    <location>
        <begin position="84"/>
        <end position="205"/>
    </location>
</feature>
<evidence type="ECO:0000256" key="3">
    <source>
        <dbReference type="ARBA" id="ARBA00038317"/>
    </source>
</evidence>
<dbReference type="GO" id="GO:0004364">
    <property type="term" value="F:glutathione transferase activity"/>
    <property type="evidence" value="ECO:0007669"/>
    <property type="project" value="UniProtKB-EC"/>
</dbReference>
<dbReference type="SFLD" id="SFLDG01205">
    <property type="entry name" value="AMPS.1"/>
    <property type="match status" value="1"/>
</dbReference>
<dbReference type="PROSITE" id="PS50405">
    <property type="entry name" value="GST_CTER"/>
    <property type="match status" value="1"/>
</dbReference>
<evidence type="ECO:0000256" key="4">
    <source>
        <dbReference type="ARBA" id="ARBA00047960"/>
    </source>
</evidence>
<dbReference type="CDD" id="cd03039">
    <property type="entry name" value="GST_N_Sigma_like"/>
    <property type="match status" value="1"/>
</dbReference>
<dbReference type="GO" id="GO:0006749">
    <property type="term" value="P:glutathione metabolic process"/>
    <property type="evidence" value="ECO:0007669"/>
    <property type="project" value="TreeGrafter"/>
</dbReference>
<dbReference type="InterPro" id="IPR036282">
    <property type="entry name" value="Glutathione-S-Trfase_C_sf"/>
</dbReference>